<comment type="subunit">
    <text evidence="6">Homodimer.</text>
</comment>
<dbReference type="EMBL" id="JACHDY010000007">
    <property type="protein sequence ID" value="MBB5319185.1"/>
    <property type="molecule type" value="Genomic_DNA"/>
</dbReference>
<proteinExistence type="inferred from homology"/>
<dbReference type="AlphaFoldDB" id="A0A7W8IMF7"/>
<evidence type="ECO:0000313" key="9">
    <source>
        <dbReference type="Proteomes" id="UP000568106"/>
    </source>
</evidence>
<comment type="cofactor">
    <cofactor evidence="6">
        <name>FMN</name>
        <dbReference type="ChEBI" id="CHEBI:58210"/>
    </cofactor>
    <text evidence="6">Binds 1 FMN per subunit.</text>
</comment>
<comment type="catalytic activity">
    <reaction evidence="5">
        <text>N,N-dimethyl-1,4-phenylenediamine + anthranilate + 2 NAD(+) = 2-(4-dimethylaminophenyl)diazenylbenzoate + 2 NADH + 2 H(+)</text>
        <dbReference type="Rhea" id="RHEA:55872"/>
        <dbReference type="ChEBI" id="CHEBI:15378"/>
        <dbReference type="ChEBI" id="CHEBI:15783"/>
        <dbReference type="ChEBI" id="CHEBI:16567"/>
        <dbReference type="ChEBI" id="CHEBI:57540"/>
        <dbReference type="ChEBI" id="CHEBI:57945"/>
        <dbReference type="ChEBI" id="CHEBI:71579"/>
        <dbReference type="EC" id="1.7.1.17"/>
    </reaction>
    <physiologicalReaction direction="right-to-left" evidence="5">
        <dbReference type="Rhea" id="RHEA:55874"/>
    </physiologicalReaction>
</comment>
<evidence type="ECO:0000256" key="5">
    <source>
        <dbReference type="ARBA" id="ARBA00048542"/>
    </source>
</evidence>
<dbReference type="Proteomes" id="UP000568106">
    <property type="component" value="Unassembled WGS sequence"/>
</dbReference>
<reference evidence="8" key="1">
    <citation type="submission" date="2020-08" db="EMBL/GenBank/DDBJ databases">
        <title>Genomic Encyclopedia of Type Strains, Phase IV (KMG-V): Genome sequencing to study the core and pangenomes of soil and plant-associated prokaryotes.</title>
        <authorList>
            <person name="Whitman W."/>
        </authorList>
    </citation>
    <scope>NUCLEOTIDE SEQUENCE [LARGE SCALE GENOMIC DNA]</scope>
    <source>
        <strain evidence="8">M8UP27</strain>
    </source>
</reference>
<dbReference type="GO" id="GO:0016655">
    <property type="term" value="F:oxidoreductase activity, acting on NAD(P)H, quinone or similar compound as acceptor"/>
    <property type="evidence" value="ECO:0007669"/>
    <property type="project" value="InterPro"/>
</dbReference>
<dbReference type="InterPro" id="IPR003680">
    <property type="entry name" value="Flavodoxin_fold"/>
</dbReference>
<dbReference type="InterPro" id="IPR029039">
    <property type="entry name" value="Flavoprotein-like_sf"/>
</dbReference>
<dbReference type="GO" id="GO:0010181">
    <property type="term" value="F:FMN binding"/>
    <property type="evidence" value="ECO:0007669"/>
    <property type="project" value="UniProtKB-UniRule"/>
</dbReference>
<keyword evidence="2 6" id="KW-0288">FMN</keyword>
<feature type="binding site" evidence="6">
    <location>
        <begin position="16"/>
        <end position="18"/>
    </location>
    <ligand>
        <name>FMN</name>
        <dbReference type="ChEBI" id="CHEBI:58210"/>
    </ligand>
</feature>
<accession>A0A7W8IMF7</accession>
<evidence type="ECO:0000313" key="8">
    <source>
        <dbReference type="EMBL" id="MBB5319185.1"/>
    </source>
</evidence>
<evidence type="ECO:0000256" key="4">
    <source>
        <dbReference type="ARBA" id="ARBA00023027"/>
    </source>
</evidence>
<comment type="caution">
    <text evidence="8">The sequence shown here is derived from an EMBL/GenBank/DDBJ whole genome shotgun (WGS) entry which is preliminary data.</text>
</comment>
<evidence type="ECO:0000256" key="1">
    <source>
        <dbReference type="ARBA" id="ARBA00022630"/>
    </source>
</evidence>
<comment type="catalytic activity">
    <reaction evidence="6">
        <text>2 a quinone + NADH + H(+) = 2 a 1,4-benzosemiquinone + NAD(+)</text>
        <dbReference type="Rhea" id="RHEA:65952"/>
        <dbReference type="ChEBI" id="CHEBI:15378"/>
        <dbReference type="ChEBI" id="CHEBI:57540"/>
        <dbReference type="ChEBI" id="CHEBI:57945"/>
        <dbReference type="ChEBI" id="CHEBI:132124"/>
        <dbReference type="ChEBI" id="CHEBI:134225"/>
    </reaction>
</comment>
<gene>
    <name evidence="6" type="primary">azoR</name>
    <name evidence="8" type="ORF">HDF09_003891</name>
</gene>
<feature type="binding site" evidence="6">
    <location>
        <position position="10"/>
    </location>
    <ligand>
        <name>FMN</name>
        <dbReference type="ChEBI" id="CHEBI:58210"/>
    </ligand>
</feature>
<dbReference type="SUPFAM" id="SSF52218">
    <property type="entry name" value="Flavoproteins"/>
    <property type="match status" value="1"/>
</dbReference>
<dbReference type="InterPro" id="IPR050104">
    <property type="entry name" value="FMN-dep_NADH:Q_OxRdtase_AzoR1"/>
</dbReference>
<dbReference type="InterPro" id="IPR023048">
    <property type="entry name" value="NADH:quinone_OxRdtase_FMN_depd"/>
</dbReference>
<keyword evidence="1 6" id="KW-0285">Flavoprotein</keyword>
<comment type="function">
    <text evidence="6">Quinone reductase that provides resistance to thiol-specific stress caused by electrophilic quinones.</text>
</comment>
<keyword evidence="4 6" id="KW-0520">NAD</keyword>
<dbReference type="EC" id="1.7.1.17" evidence="6"/>
<protein>
    <recommendedName>
        <fullName evidence="6">FMN dependent NADH:quinone oxidoreductase</fullName>
        <ecNumber evidence="6">1.6.5.-</ecNumber>
    </recommendedName>
    <alternativeName>
        <fullName evidence="6">Azo-dye reductase</fullName>
    </alternativeName>
    <alternativeName>
        <fullName evidence="6">FMN-dependent NADH-azo compound oxidoreductase</fullName>
    </alternativeName>
    <alternativeName>
        <fullName evidence="6">FMN-dependent NADH-azoreductase</fullName>
        <ecNumber evidence="6">1.7.1.17</ecNumber>
    </alternativeName>
</protein>
<dbReference type="PANTHER" id="PTHR43741">
    <property type="entry name" value="FMN-DEPENDENT NADH-AZOREDUCTASE 1"/>
    <property type="match status" value="1"/>
</dbReference>
<dbReference type="GO" id="GO:0016652">
    <property type="term" value="F:oxidoreductase activity, acting on NAD(P)H as acceptor"/>
    <property type="evidence" value="ECO:0007669"/>
    <property type="project" value="UniProtKB-UniRule"/>
</dbReference>
<dbReference type="GO" id="GO:0009055">
    <property type="term" value="F:electron transfer activity"/>
    <property type="evidence" value="ECO:0007669"/>
    <property type="project" value="UniProtKB-UniRule"/>
</dbReference>
<name>A0A7W8IMF7_9BACT</name>
<evidence type="ECO:0000259" key="7">
    <source>
        <dbReference type="Pfam" id="PF02525"/>
    </source>
</evidence>
<dbReference type="EC" id="1.6.5.-" evidence="6"/>
<evidence type="ECO:0000256" key="3">
    <source>
        <dbReference type="ARBA" id="ARBA00023002"/>
    </source>
</evidence>
<keyword evidence="3 6" id="KW-0560">Oxidoreductase</keyword>
<dbReference type="PANTHER" id="PTHR43741:SF2">
    <property type="entry name" value="FMN-DEPENDENT NADH:QUINONE OXIDOREDUCTASE"/>
    <property type="match status" value="1"/>
</dbReference>
<feature type="domain" description="Flavodoxin-like fold" evidence="7">
    <location>
        <begin position="3"/>
        <end position="191"/>
    </location>
</feature>
<comment type="function">
    <text evidence="6">Also exhibits azoreductase activity. Catalyzes the reductive cleavage of the azo bond in aromatic azo compounds to the corresponding amines.</text>
</comment>
<comment type="similarity">
    <text evidence="6">Belongs to the azoreductase type 1 family.</text>
</comment>
<comment type="caution">
    <text evidence="6">Lacks conserved residue(s) required for the propagation of feature annotation.</text>
</comment>
<organism evidence="8 9">
    <name type="scientific">Tunturiibacter empetritectus</name>
    <dbReference type="NCBI Taxonomy" id="3069691"/>
    <lineage>
        <taxon>Bacteria</taxon>
        <taxon>Pseudomonadati</taxon>
        <taxon>Acidobacteriota</taxon>
        <taxon>Terriglobia</taxon>
        <taxon>Terriglobales</taxon>
        <taxon>Acidobacteriaceae</taxon>
        <taxon>Tunturiibacter</taxon>
    </lineage>
</organism>
<evidence type="ECO:0000256" key="6">
    <source>
        <dbReference type="HAMAP-Rule" id="MF_01216"/>
    </source>
</evidence>
<sequence length="209" mass="22652">MPTLLVVNSSPFHETSVSRHLSEEFVQNWKQANPNGRVITRDLTSSDLKTVDAAWVGASYTPKDARTAEQKQVLEVSDTLLGELRAADEYVFGVPMHNFGVPSVLKLWIDQVARVGETFAYSEAGPKGLLVGKKATFLVATGGVYDAGTAMASFNHVEPYLRSVFFFLGVTDPKFVLAGGASVLMSGQADRATFLKPHVEAIRSQFVAA</sequence>
<keyword evidence="9" id="KW-1185">Reference proteome</keyword>
<dbReference type="Pfam" id="PF02525">
    <property type="entry name" value="Flavodoxin_2"/>
    <property type="match status" value="1"/>
</dbReference>
<dbReference type="HAMAP" id="MF_01216">
    <property type="entry name" value="Azoreductase_type1"/>
    <property type="match status" value="1"/>
</dbReference>
<dbReference type="Gene3D" id="3.40.50.360">
    <property type="match status" value="1"/>
</dbReference>
<evidence type="ECO:0000256" key="2">
    <source>
        <dbReference type="ARBA" id="ARBA00022643"/>
    </source>
</evidence>